<keyword evidence="5" id="KW-1185">Reference proteome</keyword>
<keyword evidence="1" id="KW-0863">Zinc-finger</keyword>
<dbReference type="Gene3D" id="3.30.40.10">
    <property type="entry name" value="Zinc/RING finger domain, C3HC4 (zinc finger)"/>
    <property type="match status" value="1"/>
</dbReference>
<dbReference type="EMBL" id="BQKY01000004">
    <property type="protein sequence ID" value="GJN89073.1"/>
    <property type="molecule type" value="Genomic_DNA"/>
</dbReference>
<feature type="compositionally biased region" description="Acidic residues" evidence="2">
    <location>
        <begin position="118"/>
        <end position="133"/>
    </location>
</feature>
<proteinExistence type="predicted"/>
<keyword evidence="1" id="KW-0479">Metal-binding</keyword>
<evidence type="ECO:0000256" key="2">
    <source>
        <dbReference type="SAM" id="MobiDB-lite"/>
    </source>
</evidence>
<reference evidence="4 5" key="1">
    <citation type="submission" date="2021-12" db="EMBL/GenBank/DDBJ databases">
        <title>High titer production of polyol ester of fatty acids by Rhodotorula paludigena BS15 towards product separation-free biomass refinery.</title>
        <authorList>
            <person name="Mano J."/>
            <person name="Ono H."/>
            <person name="Tanaka T."/>
            <person name="Naito K."/>
            <person name="Sushida H."/>
            <person name="Ike M."/>
            <person name="Tokuyasu K."/>
            <person name="Kitaoka M."/>
        </authorList>
    </citation>
    <scope>NUCLEOTIDE SEQUENCE [LARGE SCALE GENOMIC DNA]</scope>
    <source>
        <strain evidence="4 5">BS15</strain>
    </source>
</reference>
<dbReference type="Proteomes" id="UP001342314">
    <property type="component" value="Unassembled WGS sequence"/>
</dbReference>
<dbReference type="InterPro" id="IPR013083">
    <property type="entry name" value="Znf_RING/FYVE/PHD"/>
</dbReference>
<dbReference type="GO" id="GO:0008270">
    <property type="term" value="F:zinc ion binding"/>
    <property type="evidence" value="ECO:0007669"/>
    <property type="project" value="UniProtKB-KW"/>
</dbReference>
<feature type="domain" description="RING-type" evidence="3">
    <location>
        <begin position="4"/>
        <end position="52"/>
    </location>
</feature>
<feature type="region of interest" description="Disordered" evidence="2">
    <location>
        <begin position="382"/>
        <end position="603"/>
    </location>
</feature>
<accession>A0AAV5GFU2</accession>
<feature type="compositionally biased region" description="Low complexity" evidence="2">
    <location>
        <begin position="85"/>
        <end position="94"/>
    </location>
</feature>
<feature type="compositionally biased region" description="Low complexity" evidence="2">
    <location>
        <begin position="527"/>
        <end position="547"/>
    </location>
</feature>
<evidence type="ECO:0000259" key="3">
    <source>
        <dbReference type="PROSITE" id="PS50089"/>
    </source>
</evidence>
<feature type="compositionally biased region" description="Basic and acidic residues" evidence="2">
    <location>
        <begin position="97"/>
        <end position="109"/>
    </location>
</feature>
<evidence type="ECO:0000313" key="4">
    <source>
        <dbReference type="EMBL" id="GJN89073.1"/>
    </source>
</evidence>
<name>A0AAV5GFU2_9BASI</name>
<protein>
    <recommendedName>
        <fullName evidence="3">RING-type domain-containing protein</fullName>
    </recommendedName>
</protein>
<evidence type="ECO:0000256" key="1">
    <source>
        <dbReference type="PROSITE-ProRule" id="PRU00175"/>
    </source>
</evidence>
<comment type="caution">
    <text evidence="4">The sequence shown here is derived from an EMBL/GenBank/DDBJ whole genome shotgun (WGS) entry which is preliminary data.</text>
</comment>
<feature type="compositionally biased region" description="Acidic residues" evidence="2">
    <location>
        <begin position="482"/>
        <end position="493"/>
    </location>
</feature>
<evidence type="ECO:0000313" key="5">
    <source>
        <dbReference type="Proteomes" id="UP001342314"/>
    </source>
</evidence>
<keyword evidence="1" id="KW-0862">Zinc</keyword>
<dbReference type="SUPFAM" id="SSF57850">
    <property type="entry name" value="RING/U-box"/>
    <property type="match status" value="1"/>
</dbReference>
<feature type="region of interest" description="Disordered" evidence="2">
    <location>
        <begin position="85"/>
        <end position="153"/>
    </location>
</feature>
<organism evidence="4 5">
    <name type="scientific">Rhodotorula paludigena</name>
    <dbReference type="NCBI Taxonomy" id="86838"/>
    <lineage>
        <taxon>Eukaryota</taxon>
        <taxon>Fungi</taxon>
        <taxon>Dikarya</taxon>
        <taxon>Basidiomycota</taxon>
        <taxon>Pucciniomycotina</taxon>
        <taxon>Microbotryomycetes</taxon>
        <taxon>Sporidiobolales</taxon>
        <taxon>Sporidiobolaceae</taxon>
        <taxon>Rhodotorula</taxon>
    </lineage>
</organism>
<dbReference type="InterPro" id="IPR001841">
    <property type="entry name" value="Znf_RING"/>
</dbReference>
<sequence>MHECRVCFSSKPYAPGKGPEPDWVAVTSCGHVFHNACLQQWYAVSDYNVGCPNRCTLRNVKQDKKPGSRFTEPLPLLRLYIQPAADGAPSSDAPGGDDEKARVKKDVKGKGKARMVVEDDEDDDIADADEESETSSIDGGAAAGPSDEASRLRRQWAAAMDTVRQQRAKISELQRDLDGARAEVEADALDYLGQPYCERCTADNSDDEGLGQMSRKEQIEVLKHELAELRATSVSKVQYDLVTHKLGQLEERCKDAEQWSTELENDFRTAQIEWQQIEKALRDQIEASGEDGRATIKALQHRIRDKDRENLKINGKIDGLEKKVQDAEQLADIRVAKARQDAAAAQADARTQIASAQTQLQQELNVRKRFERANAVLRAQNKKLKAQRQELQAKRGIIASDSEPEEPKIASPPPAGASAKSPLARQRSRNSHSPFGEPANPPPFRINTNSLLLASPSKKRHVRTPMDDCNVSYEEPAVADGALDESDDDLEYVDDPRDGDENVAPSGPADAAPRDRLDDSSSDIEVVESSYFARSAPAGRASASTAGVQRPIPFPSLALGSTAGTAVRPSKKLALSQSRSDKYLPDFTQGLTGSGPKHRVKRR</sequence>
<dbReference type="AlphaFoldDB" id="A0AAV5GFU2"/>
<gene>
    <name evidence="4" type="ORF">Rhopal_002047-T1</name>
</gene>
<dbReference type="PROSITE" id="PS50089">
    <property type="entry name" value="ZF_RING_2"/>
    <property type="match status" value="1"/>
</dbReference>